<evidence type="ECO:0000313" key="6">
    <source>
        <dbReference type="EMBL" id="MCX2963218.1"/>
    </source>
</evidence>
<organism evidence="6 7">
    <name type="scientific">Gordonia aquimaris</name>
    <dbReference type="NCBI Taxonomy" id="2984863"/>
    <lineage>
        <taxon>Bacteria</taxon>
        <taxon>Bacillati</taxon>
        <taxon>Actinomycetota</taxon>
        <taxon>Actinomycetes</taxon>
        <taxon>Mycobacteriales</taxon>
        <taxon>Gordoniaceae</taxon>
        <taxon>Gordonia</taxon>
    </lineage>
</organism>
<dbReference type="Proteomes" id="UP001143347">
    <property type="component" value="Unassembled WGS sequence"/>
</dbReference>
<keyword evidence="1" id="KW-0813">Transport</keyword>
<evidence type="ECO:0000256" key="1">
    <source>
        <dbReference type="ARBA" id="ARBA00022448"/>
    </source>
</evidence>
<dbReference type="EC" id="7.6.2.9" evidence="4"/>
<dbReference type="Pfam" id="PF08402">
    <property type="entry name" value="TOBE_2"/>
    <property type="match status" value="1"/>
</dbReference>
<dbReference type="RefSeq" id="WP_266060263.1">
    <property type="nucleotide sequence ID" value="NZ_JAPKFM010000003.1"/>
</dbReference>
<dbReference type="GO" id="GO:0015418">
    <property type="term" value="F:ABC-type quaternary ammonium compound transporting activity"/>
    <property type="evidence" value="ECO:0007669"/>
    <property type="project" value="UniProtKB-EC"/>
</dbReference>
<evidence type="ECO:0000256" key="4">
    <source>
        <dbReference type="ARBA" id="ARBA00066388"/>
    </source>
</evidence>
<feature type="domain" description="ABC transporter" evidence="5">
    <location>
        <begin position="4"/>
        <end position="240"/>
    </location>
</feature>
<proteinExistence type="predicted"/>
<keyword evidence="7" id="KW-1185">Reference proteome</keyword>
<dbReference type="InterPro" id="IPR050093">
    <property type="entry name" value="ABC_SmlMolc_Importer"/>
</dbReference>
<protein>
    <recommendedName>
        <fullName evidence="4">ABC-type quaternary amine transporter</fullName>
        <ecNumber evidence="4">7.6.2.9</ecNumber>
    </recommendedName>
</protein>
<dbReference type="InterPro" id="IPR008995">
    <property type="entry name" value="Mo/tungstate-bd_C_term_dom"/>
</dbReference>
<dbReference type="AlphaFoldDB" id="A0A9X3D1C7"/>
<dbReference type="PANTHER" id="PTHR42781:SF4">
    <property type="entry name" value="SPERMIDINE_PUTRESCINE IMPORT ATP-BINDING PROTEIN POTA"/>
    <property type="match status" value="1"/>
</dbReference>
<dbReference type="GO" id="GO:0005524">
    <property type="term" value="F:ATP binding"/>
    <property type="evidence" value="ECO:0007669"/>
    <property type="project" value="UniProtKB-KW"/>
</dbReference>
<evidence type="ECO:0000313" key="7">
    <source>
        <dbReference type="Proteomes" id="UP001143347"/>
    </source>
</evidence>
<gene>
    <name evidence="6" type="ORF">OSB52_03835</name>
</gene>
<dbReference type="EMBL" id="JAPKFM010000003">
    <property type="protein sequence ID" value="MCX2963218.1"/>
    <property type="molecule type" value="Genomic_DNA"/>
</dbReference>
<dbReference type="SUPFAM" id="SSF50331">
    <property type="entry name" value="MOP-like"/>
    <property type="match status" value="1"/>
</dbReference>
<accession>A0A9X3D1C7</accession>
<comment type="caution">
    <text evidence="6">The sequence shown here is derived from an EMBL/GenBank/DDBJ whole genome shotgun (WGS) entry which is preliminary data.</text>
</comment>
<dbReference type="InterPro" id="IPR013611">
    <property type="entry name" value="Transp-assoc_OB_typ2"/>
</dbReference>
<dbReference type="Gene3D" id="3.40.50.300">
    <property type="entry name" value="P-loop containing nucleotide triphosphate hydrolases"/>
    <property type="match status" value="1"/>
</dbReference>
<dbReference type="PROSITE" id="PS50893">
    <property type="entry name" value="ABC_TRANSPORTER_2"/>
    <property type="match status" value="1"/>
</dbReference>
<sequence length="378" mass="41340">MPEIKVSTLGLDYAGKTAIDDVEFTARDGEFLTLLGPSGCGKTTTLMSIAGLAEPTRGSITCGDEVLFDSARSINRPPERRNCGVVFQSYAIWPHKSVAANVAYPLRLRKVPKKEIRTRVHEALSMVGLDGLAERYPYQLSGGQQQRVALARAVTYSPGVLLLDEPLSNLDAKLREQARNWLKEFQSAVGLTTIFVTHDQDEALALSDRIIVMNEGRIEQVGAPEEIYRKPYSPFVASFLGSANLLRGDIVGRRGELTEVQLSGSSGPTLDVLDDTPHKSVLVMARPEDIDMATDGQDTVAFPIPGRITSRMFVGAAFRYVVRCGRHDIAVVSRQRLEPGPVRLRVDPQRCRLFPGDADIAADLDASPSIATREVTHA</sequence>
<dbReference type="GO" id="GO:0043190">
    <property type="term" value="C:ATP-binding cassette (ABC) transporter complex"/>
    <property type="evidence" value="ECO:0007669"/>
    <property type="project" value="InterPro"/>
</dbReference>
<dbReference type="FunFam" id="3.40.50.300:FF:000425">
    <property type="entry name" value="Probable ABC transporter, ATP-binding subunit"/>
    <property type="match status" value="1"/>
</dbReference>
<dbReference type="SUPFAM" id="SSF52540">
    <property type="entry name" value="P-loop containing nucleoside triphosphate hydrolases"/>
    <property type="match status" value="1"/>
</dbReference>
<dbReference type="Pfam" id="PF00005">
    <property type="entry name" value="ABC_tran"/>
    <property type="match status" value="1"/>
</dbReference>
<keyword evidence="2" id="KW-0547">Nucleotide-binding</keyword>
<dbReference type="PROSITE" id="PS00211">
    <property type="entry name" value="ABC_TRANSPORTER_1"/>
    <property type="match status" value="1"/>
</dbReference>
<name>A0A9X3D1C7_9ACTN</name>
<dbReference type="SMART" id="SM00382">
    <property type="entry name" value="AAA"/>
    <property type="match status" value="1"/>
</dbReference>
<evidence type="ECO:0000259" key="5">
    <source>
        <dbReference type="PROSITE" id="PS50893"/>
    </source>
</evidence>
<keyword evidence="3 6" id="KW-0067">ATP-binding</keyword>
<evidence type="ECO:0000256" key="3">
    <source>
        <dbReference type="ARBA" id="ARBA00022840"/>
    </source>
</evidence>
<dbReference type="InterPro" id="IPR027417">
    <property type="entry name" value="P-loop_NTPase"/>
</dbReference>
<dbReference type="PANTHER" id="PTHR42781">
    <property type="entry name" value="SPERMIDINE/PUTRESCINE IMPORT ATP-BINDING PROTEIN POTA"/>
    <property type="match status" value="1"/>
</dbReference>
<dbReference type="GO" id="GO:0016887">
    <property type="term" value="F:ATP hydrolysis activity"/>
    <property type="evidence" value="ECO:0007669"/>
    <property type="project" value="InterPro"/>
</dbReference>
<dbReference type="InterPro" id="IPR003439">
    <property type="entry name" value="ABC_transporter-like_ATP-bd"/>
</dbReference>
<dbReference type="Gene3D" id="2.40.50.100">
    <property type="match status" value="1"/>
</dbReference>
<dbReference type="InterPro" id="IPR003593">
    <property type="entry name" value="AAA+_ATPase"/>
</dbReference>
<evidence type="ECO:0000256" key="2">
    <source>
        <dbReference type="ARBA" id="ARBA00022741"/>
    </source>
</evidence>
<dbReference type="InterPro" id="IPR017871">
    <property type="entry name" value="ABC_transporter-like_CS"/>
</dbReference>
<reference evidence="6" key="1">
    <citation type="submission" date="2022-10" db="EMBL/GenBank/DDBJ databases">
        <title>WGS of marine actinomycetes from Thailand.</title>
        <authorList>
            <person name="Thawai C."/>
        </authorList>
    </citation>
    <scope>NUCLEOTIDE SEQUENCE</scope>
    <source>
        <strain evidence="6">SW21</strain>
    </source>
</reference>